<dbReference type="Proteomes" id="UP001248709">
    <property type="component" value="Unassembled WGS sequence"/>
</dbReference>
<dbReference type="InterPro" id="IPR023631">
    <property type="entry name" value="Amidase_dom"/>
</dbReference>
<dbReference type="SUPFAM" id="SSF75304">
    <property type="entry name" value="Amidase signature (AS) enzymes"/>
    <property type="match status" value="1"/>
</dbReference>
<dbReference type="Gene3D" id="3.90.1300.10">
    <property type="entry name" value="Amidase signature (AS) domain"/>
    <property type="match status" value="1"/>
</dbReference>
<dbReference type="InterPro" id="IPR036928">
    <property type="entry name" value="AS_sf"/>
</dbReference>
<keyword evidence="3" id="KW-1185">Reference proteome</keyword>
<comment type="caution">
    <text evidence="2">The sequence shown here is derived from an EMBL/GenBank/DDBJ whole genome shotgun (WGS) entry which is preliminary data.</text>
</comment>
<evidence type="ECO:0000259" key="1">
    <source>
        <dbReference type="Pfam" id="PF01425"/>
    </source>
</evidence>
<dbReference type="Pfam" id="PF01425">
    <property type="entry name" value="Amidase"/>
    <property type="match status" value="1"/>
</dbReference>
<dbReference type="PANTHER" id="PTHR42678:SF34">
    <property type="entry name" value="OS04G0183300 PROTEIN"/>
    <property type="match status" value="1"/>
</dbReference>
<feature type="domain" description="Amidase" evidence="1">
    <location>
        <begin position="24"/>
        <end position="129"/>
    </location>
</feature>
<accession>A0ABU3H5T5</accession>
<gene>
    <name evidence="2" type="ORF">J2Z22_001709</name>
</gene>
<name>A0ABU3H5T5_9BACL</name>
<sequence length="136" mass="14077">MVFLVRGYCCLQRNMSSKMWAGYSSKGGQVSNPYGDFFVGGSSSGSAVAVASNFTSVAVGTETSASILSPAIQNSIVGIKPTVGLISRAGVIPYSYSQDTPGPMARTVEDASILLGVLAGRDDNDPATHRNKPLLG</sequence>
<protein>
    <submittedName>
        <fullName evidence="2">Asp-tRNA(Asn)/Glu-tRNA(Gln) amidotransferase A subunit family amidase</fullName>
    </submittedName>
</protein>
<organism evidence="2 3">
    <name type="scientific">Paenibacillus forsythiae</name>
    <dbReference type="NCBI Taxonomy" id="365616"/>
    <lineage>
        <taxon>Bacteria</taxon>
        <taxon>Bacillati</taxon>
        <taxon>Bacillota</taxon>
        <taxon>Bacilli</taxon>
        <taxon>Bacillales</taxon>
        <taxon>Paenibacillaceae</taxon>
        <taxon>Paenibacillus</taxon>
    </lineage>
</organism>
<evidence type="ECO:0000313" key="2">
    <source>
        <dbReference type="EMBL" id="MDT3426189.1"/>
    </source>
</evidence>
<proteinExistence type="predicted"/>
<evidence type="ECO:0000313" key="3">
    <source>
        <dbReference type="Proteomes" id="UP001248709"/>
    </source>
</evidence>
<reference evidence="2 3" key="1">
    <citation type="submission" date="2023-07" db="EMBL/GenBank/DDBJ databases">
        <title>Genomic Encyclopedia of Type Strains, Phase IV (KMG-IV): sequencing the most valuable type-strain genomes for metagenomic binning, comparative biology and taxonomic classification.</title>
        <authorList>
            <person name="Goeker M."/>
        </authorList>
    </citation>
    <scope>NUCLEOTIDE SEQUENCE [LARGE SCALE GENOMIC DNA]</scope>
    <source>
        <strain evidence="2 3">T98</strain>
    </source>
</reference>
<dbReference type="PANTHER" id="PTHR42678">
    <property type="entry name" value="AMIDASE"/>
    <property type="match status" value="1"/>
</dbReference>
<dbReference type="EMBL" id="JAUSUY010000005">
    <property type="protein sequence ID" value="MDT3426189.1"/>
    <property type="molecule type" value="Genomic_DNA"/>
</dbReference>